<feature type="domain" description="DUF6456" evidence="1">
    <location>
        <begin position="106"/>
        <end position="239"/>
    </location>
</feature>
<reference evidence="2 3" key="1">
    <citation type="submission" date="2019-07" db="EMBL/GenBank/DDBJ databases">
        <title>Whole genome shotgun sequence of Microvirga aerophila NBRC 106136.</title>
        <authorList>
            <person name="Hosoyama A."/>
            <person name="Uohara A."/>
            <person name="Ohji S."/>
            <person name="Ichikawa N."/>
        </authorList>
    </citation>
    <scope>NUCLEOTIDE SEQUENCE [LARGE SCALE GENOMIC DNA]</scope>
    <source>
        <strain evidence="2 3">NBRC 106136</strain>
    </source>
</reference>
<keyword evidence="3" id="KW-1185">Reference proteome</keyword>
<evidence type="ECO:0000313" key="3">
    <source>
        <dbReference type="Proteomes" id="UP000321085"/>
    </source>
</evidence>
<comment type="caution">
    <text evidence="2">The sequence shown here is derived from an EMBL/GenBank/DDBJ whole genome shotgun (WGS) entry which is preliminary data.</text>
</comment>
<sequence length="266" mass="29076">MSALGFPEARALVDPTDESEVILQKRKSGVSVGAGRFSRDAAEALGRQDLACWQQAGTGQKTLCLTDAGRAHLRRAEATEQDAPFFRQHRETAEIAVETGEGIKRVRVDMDESPLDWLRRRKGRDGQPLIDEASYQAGERLRTDIMLAGLLPSVTARWDASPRSSGPASPSDATDRMIAARQRIRHAFDAIGSDFSDLLMDLCGFLKGLELIERERHWPPRSGKVVVRLALARLAEHYGIEAAAQGPAASRGIRTWKAVVIAGGLV</sequence>
<dbReference type="InterPro" id="IPR045599">
    <property type="entry name" value="DUF6456"/>
</dbReference>
<dbReference type="AlphaFoldDB" id="A0A512BUG3"/>
<dbReference type="Pfam" id="PF20057">
    <property type="entry name" value="DUF6456"/>
    <property type="match status" value="1"/>
</dbReference>
<dbReference type="Proteomes" id="UP000321085">
    <property type="component" value="Unassembled WGS sequence"/>
</dbReference>
<name>A0A512BUG3_9HYPH</name>
<dbReference type="EMBL" id="BJYU01000045">
    <property type="protein sequence ID" value="GEO15619.1"/>
    <property type="molecule type" value="Genomic_DNA"/>
</dbReference>
<protein>
    <recommendedName>
        <fullName evidence="1">DUF6456 domain-containing protein</fullName>
    </recommendedName>
</protein>
<accession>A0A512BUG3</accession>
<evidence type="ECO:0000259" key="1">
    <source>
        <dbReference type="Pfam" id="PF20057"/>
    </source>
</evidence>
<gene>
    <name evidence="2" type="ORF">MAE02_33150</name>
</gene>
<evidence type="ECO:0000313" key="2">
    <source>
        <dbReference type="EMBL" id="GEO15619.1"/>
    </source>
</evidence>
<organism evidence="2 3">
    <name type="scientific">Microvirga aerophila</name>
    <dbReference type="NCBI Taxonomy" id="670291"/>
    <lineage>
        <taxon>Bacteria</taxon>
        <taxon>Pseudomonadati</taxon>
        <taxon>Pseudomonadota</taxon>
        <taxon>Alphaproteobacteria</taxon>
        <taxon>Hyphomicrobiales</taxon>
        <taxon>Methylobacteriaceae</taxon>
        <taxon>Microvirga</taxon>
    </lineage>
</organism>
<proteinExistence type="predicted"/>